<keyword evidence="4" id="KW-0676">Redox-active center</keyword>
<dbReference type="PANTHER" id="PTHR35891:SF2">
    <property type="entry name" value="THIOL:DISULFIDE INTERCHANGE PROTEIN DSBA"/>
    <property type="match status" value="1"/>
</dbReference>
<evidence type="ECO:0000256" key="4">
    <source>
        <dbReference type="ARBA" id="ARBA00023284"/>
    </source>
</evidence>
<keyword evidence="5" id="KW-0574">Periplasm</keyword>
<evidence type="ECO:0000256" key="5">
    <source>
        <dbReference type="PIRNR" id="PIRNR001488"/>
    </source>
</evidence>
<evidence type="ECO:0000259" key="8">
    <source>
        <dbReference type="Pfam" id="PF01323"/>
    </source>
</evidence>
<dbReference type="OrthoDB" id="9784896at2"/>
<dbReference type="InterPro" id="IPR050824">
    <property type="entry name" value="Thiol_disulfide_DsbA"/>
</dbReference>
<evidence type="ECO:0000256" key="1">
    <source>
        <dbReference type="ARBA" id="ARBA00005791"/>
    </source>
</evidence>
<name>A0A0M4LEB0_9GAMM</name>
<feature type="domain" description="DSBA-like thioredoxin" evidence="8">
    <location>
        <begin position="96"/>
        <end position="185"/>
    </location>
</feature>
<reference evidence="9 10" key="1">
    <citation type="journal article" date="2015" name="Genome Announc.">
        <title>Genome Sequence of 'Candidatus Thioglobus singularis' Strain PS1, a Mixotroph from the SUP05 Clade of Marine Gammaproteobacteria.</title>
        <authorList>
            <person name="Marshall K.T."/>
            <person name="Morris R.M."/>
        </authorList>
    </citation>
    <scope>NUCLEOTIDE SEQUENCE [LARGE SCALE GENOMIC DNA]</scope>
    <source>
        <strain evidence="9 10">PS1</strain>
    </source>
</reference>
<dbReference type="KEGG" id="tsn:W908_07450"/>
<organism evidence="9 10">
    <name type="scientific">Candidatus Pseudothioglobus singularis PS1</name>
    <dbReference type="NCBI Taxonomy" id="1125411"/>
    <lineage>
        <taxon>Bacteria</taxon>
        <taxon>Pseudomonadati</taxon>
        <taxon>Pseudomonadota</taxon>
        <taxon>Gammaproteobacteria</taxon>
        <taxon>Candidatus Pseudothioglobaceae</taxon>
        <taxon>Candidatus Pseudothioglobus</taxon>
    </lineage>
</organism>
<comment type="similarity">
    <text evidence="1">Belongs to the thioredoxin family. DsbA subfamily.</text>
</comment>
<dbReference type="RefSeq" id="WP_053820806.1">
    <property type="nucleotide sequence ID" value="NZ_CP006911.1"/>
</dbReference>
<dbReference type="SUPFAM" id="SSF52833">
    <property type="entry name" value="Thioredoxin-like"/>
    <property type="match status" value="1"/>
</dbReference>
<gene>
    <name evidence="9" type="ORF">W908_07450</name>
</gene>
<evidence type="ECO:0000256" key="7">
    <source>
        <dbReference type="SAM" id="SignalP"/>
    </source>
</evidence>
<dbReference type="InterPro" id="IPR001853">
    <property type="entry name" value="DSBA-like_thioredoxin_dom"/>
</dbReference>
<evidence type="ECO:0000313" key="9">
    <source>
        <dbReference type="EMBL" id="ALE02369.1"/>
    </source>
</evidence>
<feature type="disulfide bond" description="Redox-active" evidence="6">
    <location>
        <begin position="58"/>
        <end position="61"/>
    </location>
</feature>
<evidence type="ECO:0000256" key="2">
    <source>
        <dbReference type="ARBA" id="ARBA00022729"/>
    </source>
</evidence>
<comment type="subcellular location">
    <subcellularLocation>
        <location evidence="5">Periplasm</location>
    </subcellularLocation>
</comment>
<dbReference type="PIRSF" id="PIRSF001488">
    <property type="entry name" value="Tdi_protein"/>
    <property type="match status" value="1"/>
</dbReference>
<accession>A0A0M4LEB0</accession>
<dbReference type="InterPro" id="IPR023205">
    <property type="entry name" value="DsbA/DsbL"/>
</dbReference>
<feature type="signal peptide" evidence="7">
    <location>
        <begin position="1"/>
        <end position="25"/>
    </location>
</feature>
<dbReference type="PANTHER" id="PTHR35891">
    <property type="entry name" value="THIOL:DISULFIDE INTERCHANGE PROTEIN DSBA"/>
    <property type="match status" value="1"/>
</dbReference>
<dbReference type="STRING" id="1125411.W908_07450"/>
<dbReference type="AlphaFoldDB" id="A0A0M4LEB0"/>
<dbReference type="EMBL" id="CP006911">
    <property type="protein sequence ID" value="ALE02369.1"/>
    <property type="molecule type" value="Genomic_DNA"/>
</dbReference>
<proteinExistence type="inferred from homology"/>
<keyword evidence="10" id="KW-1185">Reference proteome</keyword>
<feature type="chain" id="PRO_5005797529" description="Thiol:disulfide interchange protein" evidence="7">
    <location>
        <begin position="26"/>
        <end position="208"/>
    </location>
</feature>
<sequence length="208" mass="23756">MKKITALTSLIVLSVFVFFTNTTQAEFVAGKNYVVLDKPVETQTGDQVEVRELFWYFCPHCFSVHPMLEEWMQTMDSSAQLVLQPAVFPGWEYGSTFYYVLEELGELDRLHSALFNAIHIQKLNLKTQQDFVTWLALNGVDEAKANKVWESFPVKVAVNKAKASTYKYRITGVPAFIVNGKYMVNATSAGSEERIFEVIDYLIQKETQ</sequence>
<keyword evidence="2 7" id="KW-0732">Signal</keyword>
<keyword evidence="3 5" id="KW-1015">Disulfide bond</keyword>
<evidence type="ECO:0000256" key="3">
    <source>
        <dbReference type="ARBA" id="ARBA00023157"/>
    </source>
</evidence>
<evidence type="ECO:0000256" key="6">
    <source>
        <dbReference type="PIRSR" id="PIRSR001488-1"/>
    </source>
</evidence>
<dbReference type="Proteomes" id="UP000068905">
    <property type="component" value="Chromosome"/>
</dbReference>
<dbReference type="Pfam" id="PF01323">
    <property type="entry name" value="DSBA"/>
    <property type="match status" value="1"/>
</dbReference>
<dbReference type="Gene3D" id="3.40.30.10">
    <property type="entry name" value="Glutaredoxin"/>
    <property type="match status" value="1"/>
</dbReference>
<dbReference type="CDD" id="cd03019">
    <property type="entry name" value="DsbA_DsbA"/>
    <property type="match status" value="1"/>
</dbReference>
<dbReference type="InterPro" id="IPR036249">
    <property type="entry name" value="Thioredoxin-like_sf"/>
</dbReference>
<dbReference type="GO" id="GO:0042597">
    <property type="term" value="C:periplasmic space"/>
    <property type="evidence" value="ECO:0007669"/>
    <property type="project" value="UniProtKB-SubCell"/>
</dbReference>
<protein>
    <recommendedName>
        <fullName evidence="5">Thiol:disulfide interchange protein</fullName>
    </recommendedName>
</protein>
<dbReference type="GO" id="GO:0016491">
    <property type="term" value="F:oxidoreductase activity"/>
    <property type="evidence" value="ECO:0007669"/>
    <property type="project" value="InterPro"/>
</dbReference>
<evidence type="ECO:0000313" key="10">
    <source>
        <dbReference type="Proteomes" id="UP000068905"/>
    </source>
</evidence>